<keyword evidence="4 10" id="KW-0808">Transferase</keyword>
<dbReference type="PROSITE" id="PS51257">
    <property type="entry name" value="PROKAR_LIPOPROTEIN"/>
    <property type="match status" value="1"/>
</dbReference>
<dbReference type="PANTHER" id="PTHR30040">
    <property type="entry name" value="THIAMINE BIOSYNTHESIS LIPOPROTEIN APBE"/>
    <property type="match status" value="1"/>
</dbReference>
<evidence type="ECO:0000256" key="11">
    <source>
        <dbReference type="PIRSR" id="PIRSR006268-2"/>
    </source>
</evidence>
<feature type="signal peptide" evidence="12">
    <location>
        <begin position="1"/>
        <end position="24"/>
    </location>
</feature>
<protein>
    <recommendedName>
        <fullName evidence="2 10">FAD:protein FMN transferase</fullName>
        <ecNumber evidence="1 10">2.7.1.180</ecNumber>
    </recommendedName>
    <alternativeName>
        <fullName evidence="8 10">Flavin transferase</fullName>
    </alternativeName>
</protein>
<dbReference type="InterPro" id="IPR003374">
    <property type="entry name" value="ApbE-like_sf"/>
</dbReference>
<name>A0A1R1B3W7_PAELA</name>
<reference evidence="13 14" key="1">
    <citation type="submission" date="2016-11" db="EMBL/GenBank/DDBJ databases">
        <title>Paenibacillus species isolates.</title>
        <authorList>
            <person name="Beno S.M."/>
        </authorList>
    </citation>
    <scope>NUCLEOTIDE SEQUENCE [LARGE SCALE GENOMIC DNA]</scope>
    <source>
        <strain evidence="13 14">FSL F4-0100</strain>
    </source>
</reference>
<comment type="catalytic activity">
    <reaction evidence="9 10 12">
        <text>L-threonyl-[protein] + FAD = FMN-L-threonyl-[protein] + AMP + H(+)</text>
        <dbReference type="Rhea" id="RHEA:36847"/>
        <dbReference type="Rhea" id="RHEA-COMP:11060"/>
        <dbReference type="Rhea" id="RHEA-COMP:11061"/>
        <dbReference type="ChEBI" id="CHEBI:15378"/>
        <dbReference type="ChEBI" id="CHEBI:30013"/>
        <dbReference type="ChEBI" id="CHEBI:57692"/>
        <dbReference type="ChEBI" id="CHEBI:74257"/>
        <dbReference type="ChEBI" id="CHEBI:456215"/>
        <dbReference type="EC" id="2.7.1.180"/>
    </reaction>
</comment>
<comment type="cofactor">
    <cofactor evidence="11">
        <name>Mg(2+)</name>
        <dbReference type="ChEBI" id="CHEBI:18420"/>
    </cofactor>
    <cofactor evidence="11">
        <name>Mn(2+)</name>
        <dbReference type="ChEBI" id="CHEBI:29035"/>
    </cofactor>
    <text evidence="11">Magnesium. Can also use manganese.</text>
</comment>
<keyword evidence="12" id="KW-0449">Lipoprotein</keyword>
<dbReference type="Proteomes" id="UP000187074">
    <property type="component" value="Unassembled WGS sequence"/>
</dbReference>
<dbReference type="STRING" id="1401.BK123_11205"/>
<evidence type="ECO:0000313" key="13">
    <source>
        <dbReference type="EMBL" id="OME93806.1"/>
    </source>
</evidence>
<dbReference type="AlphaFoldDB" id="A0A1R1B3W7"/>
<feature type="chain" id="PRO_5039749934" description="FAD:protein FMN transferase" evidence="12">
    <location>
        <begin position="25"/>
        <end position="354"/>
    </location>
</feature>
<comment type="function">
    <text evidence="12">Flavin transferase that catalyzes the transfer of the FMN moiety of FAD and its covalent binding to the hydroxyl group of a threonine residue in a target flavoprotein.</text>
</comment>
<dbReference type="PIRSF" id="PIRSF006268">
    <property type="entry name" value="ApbE"/>
    <property type="match status" value="1"/>
</dbReference>
<evidence type="ECO:0000256" key="5">
    <source>
        <dbReference type="ARBA" id="ARBA00022723"/>
    </source>
</evidence>
<dbReference type="EC" id="2.7.1.180" evidence="1 10"/>
<keyword evidence="12" id="KW-1003">Cell membrane</keyword>
<proteinExistence type="inferred from homology"/>
<dbReference type="RefSeq" id="WP_076322475.1">
    <property type="nucleotide sequence ID" value="NZ_JBCMZZ010000026.1"/>
</dbReference>
<gene>
    <name evidence="13" type="ORF">BK123_11205</name>
</gene>
<dbReference type="GO" id="GO:0005886">
    <property type="term" value="C:plasma membrane"/>
    <property type="evidence" value="ECO:0007669"/>
    <property type="project" value="UniProtKB-SubCell"/>
</dbReference>
<keyword evidence="12" id="KW-0732">Signal</keyword>
<evidence type="ECO:0000256" key="4">
    <source>
        <dbReference type="ARBA" id="ARBA00022679"/>
    </source>
</evidence>
<dbReference type="GO" id="GO:0046872">
    <property type="term" value="F:metal ion binding"/>
    <property type="evidence" value="ECO:0007669"/>
    <property type="project" value="UniProtKB-UniRule"/>
</dbReference>
<feature type="binding site" evidence="11">
    <location>
        <position position="184"/>
    </location>
    <ligand>
        <name>Mg(2+)</name>
        <dbReference type="ChEBI" id="CHEBI:18420"/>
    </ligand>
</feature>
<keyword evidence="5 10" id="KW-0479">Metal-binding</keyword>
<accession>A0A1R1B3W7</accession>
<dbReference type="Gene3D" id="3.10.520.10">
    <property type="entry name" value="ApbE-like domains"/>
    <property type="match status" value="1"/>
</dbReference>
<evidence type="ECO:0000256" key="10">
    <source>
        <dbReference type="PIRNR" id="PIRNR006268"/>
    </source>
</evidence>
<keyword evidence="12" id="KW-0472">Membrane</keyword>
<keyword evidence="6 10" id="KW-0274">FAD</keyword>
<keyword evidence="12" id="KW-0997">Cell inner membrane</keyword>
<evidence type="ECO:0000256" key="7">
    <source>
        <dbReference type="ARBA" id="ARBA00022842"/>
    </source>
</evidence>
<dbReference type="EMBL" id="MRTF01000003">
    <property type="protein sequence ID" value="OME93806.1"/>
    <property type="molecule type" value="Genomic_DNA"/>
</dbReference>
<dbReference type="Pfam" id="PF02424">
    <property type="entry name" value="ApbE"/>
    <property type="match status" value="1"/>
</dbReference>
<dbReference type="InterPro" id="IPR024932">
    <property type="entry name" value="ApbE"/>
</dbReference>
<comment type="similarity">
    <text evidence="10 12">Belongs to the ApbE family.</text>
</comment>
<organism evidence="13 14">
    <name type="scientific">Paenibacillus lautus</name>
    <name type="common">Bacillus lautus</name>
    <dbReference type="NCBI Taxonomy" id="1401"/>
    <lineage>
        <taxon>Bacteria</taxon>
        <taxon>Bacillati</taxon>
        <taxon>Bacillota</taxon>
        <taxon>Bacilli</taxon>
        <taxon>Bacillales</taxon>
        <taxon>Paenibacillaceae</taxon>
        <taxon>Paenibacillus</taxon>
    </lineage>
</organism>
<dbReference type="PANTHER" id="PTHR30040:SF2">
    <property type="entry name" value="FAD:PROTEIN FMN TRANSFERASE"/>
    <property type="match status" value="1"/>
</dbReference>
<evidence type="ECO:0000313" key="14">
    <source>
        <dbReference type="Proteomes" id="UP000187074"/>
    </source>
</evidence>
<evidence type="ECO:0000256" key="9">
    <source>
        <dbReference type="ARBA" id="ARBA00048540"/>
    </source>
</evidence>
<keyword evidence="7 10" id="KW-0460">Magnesium</keyword>
<sequence>MYRKLLSYSSLLIMLTLLMTGSIGCTTTADQKVAASNEPATERYFIFDTIVSLRVYDERMTSQHFDEVGALLDRIDQRMNRQLADSEIDRVNQAAGKSEVSVSEETFKVVQTAIDYAAASGGHFEPTVGPLVDLWGIGGEHPAVPEEDELDAAMKRMNYKDVILNPASHAILLKKEGMSLDLGAIAKGYAADVIADYLQQQDFHSAIIDLGGNILAMGSKPNGSPWNIGIQDPGEKRGQHLGTLKVVNKTIVTSGVYERFFEAEGKVYHHILSPFTGYPVDNDLLSVTIVTDTSMDADAMSTSVFSLGLTEGRQFVESRDDAEAIFVTTDHQIYLTSGLTHAFKLTNDDYQLAE</sequence>
<dbReference type="OrthoDB" id="9778595at2"/>
<evidence type="ECO:0000256" key="8">
    <source>
        <dbReference type="ARBA" id="ARBA00031306"/>
    </source>
</evidence>
<evidence type="ECO:0000256" key="2">
    <source>
        <dbReference type="ARBA" id="ARBA00016337"/>
    </source>
</evidence>
<dbReference type="GO" id="GO:0016740">
    <property type="term" value="F:transferase activity"/>
    <property type="evidence" value="ECO:0007669"/>
    <property type="project" value="UniProtKB-UniRule"/>
</dbReference>
<evidence type="ECO:0000256" key="12">
    <source>
        <dbReference type="RuleBase" id="RU363002"/>
    </source>
</evidence>
<evidence type="ECO:0000256" key="3">
    <source>
        <dbReference type="ARBA" id="ARBA00022630"/>
    </source>
</evidence>
<keyword evidence="3 10" id="KW-0285">Flavoprotein</keyword>
<evidence type="ECO:0000256" key="6">
    <source>
        <dbReference type="ARBA" id="ARBA00022827"/>
    </source>
</evidence>
<feature type="binding site" evidence="11">
    <location>
        <position position="298"/>
    </location>
    <ligand>
        <name>Mg(2+)</name>
        <dbReference type="ChEBI" id="CHEBI:18420"/>
    </ligand>
</feature>
<comment type="caution">
    <text evidence="13">The sequence shown here is derived from an EMBL/GenBank/DDBJ whole genome shotgun (WGS) entry which is preliminary data.</text>
</comment>
<feature type="binding site" evidence="11">
    <location>
        <position position="302"/>
    </location>
    <ligand>
        <name>Mg(2+)</name>
        <dbReference type="ChEBI" id="CHEBI:18420"/>
    </ligand>
</feature>
<dbReference type="SUPFAM" id="SSF143631">
    <property type="entry name" value="ApbE-like"/>
    <property type="match status" value="1"/>
</dbReference>
<evidence type="ECO:0000256" key="1">
    <source>
        <dbReference type="ARBA" id="ARBA00011955"/>
    </source>
</evidence>
<comment type="subcellular location">
    <subcellularLocation>
        <location evidence="12">Cell inner membrane</location>
        <topology evidence="12">Lipid-anchor</topology>
        <orientation evidence="12">Periplasmic side</orientation>
    </subcellularLocation>
</comment>